<proteinExistence type="predicted"/>
<organism evidence="1 2">
    <name type="scientific">Electrophorus voltai</name>
    <dbReference type="NCBI Taxonomy" id="2609070"/>
    <lineage>
        <taxon>Eukaryota</taxon>
        <taxon>Metazoa</taxon>
        <taxon>Chordata</taxon>
        <taxon>Craniata</taxon>
        <taxon>Vertebrata</taxon>
        <taxon>Euteleostomi</taxon>
        <taxon>Actinopterygii</taxon>
        <taxon>Neopterygii</taxon>
        <taxon>Teleostei</taxon>
        <taxon>Ostariophysi</taxon>
        <taxon>Gymnotiformes</taxon>
        <taxon>Gymnotoidei</taxon>
        <taxon>Gymnotidae</taxon>
        <taxon>Electrophorus</taxon>
    </lineage>
</organism>
<name>A0AAD9DWI0_9TELE</name>
<dbReference type="Proteomes" id="UP001239994">
    <property type="component" value="Unassembled WGS sequence"/>
</dbReference>
<evidence type="ECO:0000313" key="2">
    <source>
        <dbReference type="Proteomes" id="UP001239994"/>
    </source>
</evidence>
<dbReference type="EMBL" id="JAROKS010000015">
    <property type="protein sequence ID" value="KAK1796516.1"/>
    <property type="molecule type" value="Genomic_DNA"/>
</dbReference>
<gene>
    <name evidence="1" type="ORF">P4O66_009547</name>
</gene>
<accession>A0AAD9DWI0</accession>
<protein>
    <submittedName>
        <fullName evidence="1">Uncharacterized protein</fullName>
    </submittedName>
</protein>
<reference evidence="1" key="1">
    <citation type="submission" date="2023-03" db="EMBL/GenBank/DDBJ databases">
        <title>Electrophorus voltai genome.</title>
        <authorList>
            <person name="Bian C."/>
        </authorList>
    </citation>
    <scope>NUCLEOTIDE SEQUENCE</scope>
    <source>
        <strain evidence="1">CB-2022</strain>
        <tissue evidence="1">Muscle</tissue>
    </source>
</reference>
<keyword evidence="2" id="KW-1185">Reference proteome</keyword>
<sequence length="86" mass="9647">MPFSLSVAPSVFQAFINDVLRAVIGRSFHVSFLKPVVLGPLNEDSPDETPPQPIDYDGTPIYAVCHVLDSRRRGRYNTWWTGRGQS</sequence>
<comment type="caution">
    <text evidence="1">The sequence shown here is derived from an EMBL/GenBank/DDBJ whole genome shotgun (WGS) entry which is preliminary data.</text>
</comment>
<evidence type="ECO:0000313" key="1">
    <source>
        <dbReference type="EMBL" id="KAK1796516.1"/>
    </source>
</evidence>
<dbReference type="AlphaFoldDB" id="A0AAD9DWI0"/>